<protein>
    <submittedName>
        <fullName evidence="8">Fimbrial chaperone protein</fullName>
    </submittedName>
</protein>
<sequence>MSVRAIPPHHLPSVLRACLTAAALGSLSLAAHASGMLPETSVVIVNEADGEASMNVKNTDPAATLLYTSIQNLPEDKEPLLVVSPPVARVEPDQTQLVRFILQLKEPLKTQRLKRVIFEGIPQKGPEGGVKVTMNVRQNLPLIIHPKNLAVNREPWKLLSWAIDGDKLVLRNDSAYVVRFAQAVALLPVNAEVDMGRTYILPGEKLISPIKGNAAGATTVRMSPATVYGFSVDNFDAPLGKP</sequence>
<comment type="similarity">
    <text evidence="2">Belongs to the periplasmic pilus chaperone family.</text>
</comment>
<keyword evidence="5" id="KW-0143">Chaperone</keyword>
<dbReference type="EMBL" id="NJGU01000001">
    <property type="protein sequence ID" value="OWY31270.1"/>
    <property type="molecule type" value="Genomic_DNA"/>
</dbReference>
<dbReference type="Proteomes" id="UP000197596">
    <property type="component" value="Unassembled WGS sequence"/>
</dbReference>
<accession>A0A246WVZ8</accession>
<evidence type="ECO:0000259" key="7">
    <source>
        <dbReference type="Pfam" id="PF00345"/>
    </source>
</evidence>
<comment type="caution">
    <text evidence="8">The sequence shown here is derived from an EMBL/GenBank/DDBJ whole genome shotgun (WGS) entry which is preliminary data.</text>
</comment>
<evidence type="ECO:0000256" key="4">
    <source>
        <dbReference type="ARBA" id="ARBA00022764"/>
    </source>
</evidence>
<dbReference type="GO" id="GO:0071555">
    <property type="term" value="P:cell wall organization"/>
    <property type="evidence" value="ECO:0007669"/>
    <property type="project" value="InterPro"/>
</dbReference>
<proteinExistence type="inferred from homology"/>
<feature type="chain" id="PRO_5012399771" evidence="6">
    <location>
        <begin position="34"/>
        <end position="242"/>
    </location>
</feature>
<keyword evidence="4" id="KW-0574">Periplasm</keyword>
<dbReference type="PRINTS" id="PR00969">
    <property type="entry name" value="CHAPERONPILI"/>
</dbReference>
<dbReference type="InterPro" id="IPR036316">
    <property type="entry name" value="Pili_assmbl_chap_C_dom_sf"/>
</dbReference>
<organism evidence="8 9">
    <name type="scientific">Herbaspirillum robiniae</name>
    <dbReference type="NCBI Taxonomy" id="2014887"/>
    <lineage>
        <taxon>Bacteria</taxon>
        <taxon>Pseudomonadati</taxon>
        <taxon>Pseudomonadota</taxon>
        <taxon>Betaproteobacteria</taxon>
        <taxon>Burkholderiales</taxon>
        <taxon>Oxalobacteraceae</taxon>
        <taxon>Herbaspirillum</taxon>
    </lineage>
</organism>
<evidence type="ECO:0000256" key="5">
    <source>
        <dbReference type="ARBA" id="ARBA00023186"/>
    </source>
</evidence>
<gene>
    <name evidence="8" type="ORF">CEJ42_04285</name>
</gene>
<dbReference type="InterPro" id="IPR050643">
    <property type="entry name" value="Periplasmic_pilus_chap"/>
</dbReference>
<evidence type="ECO:0000313" key="9">
    <source>
        <dbReference type="Proteomes" id="UP000197596"/>
    </source>
</evidence>
<dbReference type="SUPFAM" id="SSF49584">
    <property type="entry name" value="Periplasmic chaperone C-domain"/>
    <property type="match status" value="1"/>
</dbReference>
<feature type="signal peptide" evidence="6">
    <location>
        <begin position="1"/>
        <end position="33"/>
    </location>
</feature>
<keyword evidence="3 6" id="KW-0732">Signal</keyword>
<dbReference type="Pfam" id="PF00345">
    <property type="entry name" value="PapD_N"/>
    <property type="match status" value="1"/>
</dbReference>
<evidence type="ECO:0000256" key="1">
    <source>
        <dbReference type="ARBA" id="ARBA00004418"/>
    </source>
</evidence>
<dbReference type="SUPFAM" id="SSF49354">
    <property type="entry name" value="PapD-like"/>
    <property type="match status" value="1"/>
</dbReference>
<dbReference type="RefSeq" id="WP_088750106.1">
    <property type="nucleotide sequence ID" value="NZ_NJGU01000001.1"/>
</dbReference>
<name>A0A246WVZ8_9BURK</name>
<dbReference type="AlphaFoldDB" id="A0A246WVZ8"/>
<dbReference type="InterPro" id="IPR016147">
    <property type="entry name" value="Pili_assmbl_chaperone_N"/>
</dbReference>
<dbReference type="PANTHER" id="PTHR30251">
    <property type="entry name" value="PILUS ASSEMBLY CHAPERONE"/>
    <property type="match status" value="1"/>
</dbReference>
<evidence type="ECO:0000256" key="6">
    <source>
        <dbReference type="SAM" id="SignalP"/>
    </source>
</evidence>
<dbReference type="InterPro" id="IPR013783">
    <property type="entry name" value="Ig-like_fold"/>
</dbReference>
<dbReference type="Gene3D" id="2.60.40.10">
    <property type="entry name" value="Immunoglobulins"/>
    <property type="match status" value="2"/>
</dbReference>
<feature type="domain" description="Pili assembly chaperone N-terminal" evidence="7">
    <location>
        <begin position="38"/>
        <end position="149"/>
    </location>
</feature>
<reference evidence="8 9" key="1">
    <citation type="submission" date="2017-06" db="EMBL/GenBank/DDBJ databases">
        <title>Herbaspirillum phytohormonus sp. nov., isolated from the root nodule of Robinia pseudoacacia in lead-zinc mine.</title>
        <authorList>
            <person name="Fan M."/>
            <person name="Lin Y."/>
        </authorList>
    </citation>
    <scope>NUCLEOTIDE SEQUENCE [LARGE SCALE GENOMIC DNA]</scope>
    <source>
        <strain evidence="8 9">HZ10</strain>
    </source>
</reference>
<dbReference type="InterPro" id="IPR008962">
    <property type="entry name" value="PapD-like_sf"/>
</dbReference>
<evidence type="ECO:0000256" key="3">
    <source>
        <dbReference type="ARBA" id="ARBA00022729"/>
    </source>
</evidence>
<dbReference type="NCBIfam" id="NF007392">
    <property type="entry name" value="PRK09918.1"/>
    <property type="match status" value="1"/>
</dbReference>
<evidence type="ECO:0000313" key="8">
    <source>
        <dbReference type="EMBL" id="OWY31270.1"/>
    </source>
</evidence>
<dbReference type="PANTHER" id="PTHR30251:SF3">
    <property type="entry name" value="FIMBRIAL CHAPARONE PROTEIN"/>
    <property type="match status" value="1"/>
</dbReference>
<comment type="subcellular location">
    <subcellularLocation>
        <location evidence="1">Periplasm</location>
    </subcellularLocation>
</comment>
<evidence type="ECO:0000256" key="2">
    <source>
        <dbReference type="ARBA" id="ARBA00007399"/>
    </source>
</evidence>
<dbReference type="GO" id="GO:0030288">
    <property type="term" value="C:outer membrane-bounded periplasmic space"/>
    <property type="evidence" value="ECO:0007669"/>
    <property type="project" value="InterPro"/>
</dbReference>
<dbReference type="InterPro" id="IPR001829">
    <property type="entry name" value="Pili_assmbl_chaperone_bac"/>
</dbReference>